<dbReference type="PRINTS" id="PR00081">
    <property type="entry name" value="GDHRDH"/>
</dbReference>
<dbReference type="EMBL" id="AP023177">
    <property type="protein sequence ID" value="BCF94974.1"/>
    <property type="molecule type" value="Genomic_DNA"/>
</dbReference>
<protein>
    <submittedName>
        <fullName evidence="3">Putative dehydrogenase/reductase</fullName>
    </submittedName>
</protein>
<gene>
    <name evidence="3" type="ORF">PPGU16_80410</name>
</gene>
<evidence type="ECO:0000256" key="2">
    <source>
        <dbReference type="ARBA" id="ARBA00023002"/>
    </source>
</evidence>
<dbReference type="PANTHER" id="PTHR24320">
    <property type="entry name" value="RETINOL DEHYDROGENASE"/>
    <property type="match status" value="1"/>
</dbReference>
<sequence>MEHSIVLVTGATSGLGYAAARILAGEGWHEIIVTGRSLARAQETAAQLAAETKRQVFTPLELELDTPASVQSALAKLVKRGRPIDFLLLNAGMVPGKARVITAEGIEASQAPLIGHHQLTVGLLRANLLSPNARIVITSAEPARGGVPMFKYTDVDALAAKYHQGDLTAAMEALIRNGPNVKYVPNNAYADAKLIVAWWAAALARRLPSGMAVYAVSPGAATATNVSRQASLAVRYLFIPIANLIPGMNQTPETAAGRYIQASKFGADVSGQFFASAQGKFSGPIEAQLHPHLLDGANQEAAWQAVVNVSGVNWSYAESLRAVS</sequence>
<dbReference type="SUPFAM" id="SSF51735">
    <property type="entry name" value="NAD(P)-binding Rossmann-fold domains"/>
    <property type="match status" value="1"/>
</dbReference>
<reference evidence="3 4" key="1">
    <citation type="journal article" date="2020" name="Genes (Basel)">
        <title>Genomic Comparison of Insect Gut Symbionts from Divergent Burkholderia Subclades.</title>
        <authorList>
            <person name="Takeshita K."/>
            <person name="Kikuchi Y."/>
        </authorList>
    </citation>
    <scope>NUCLEOTIDE SEQUENCE [LARGE SCALE GENOMIC DNA]</scope>
    <source>
        <strain evidence="3 4">PGU16</strain>
        <plasmid evidence="3 4">PPGU16_p2</plasmid>
    </source>
</reference>
<keyword evidence="2" id="KW-0560">Oxidoreductase</keyword>
<evidence type="ECO:0000313" key="4">
    <source>
        <dbReference type="Proteomes" id="UP000510888"/>
    </source>
</evidence>
<dbReference type="Proteomes" id="UP000510888">
    <property type="component" value="Plasmid PPGU16_p2"/>
</dbReference>
<evidence type="ECO:0000256" key="1">
    <source>
        <dbReference type="ARBA" id="ARBA00006484"/>
    </source>
</evidence>
<comment type="similarity">
    <text evidence="1">Belongs to the short-chain dehydrogenases/reductases (SDR) family.</text>
</comment>
<dbReference type="InterPro" id="IPR036291">
    <property type="entry name" value="NAD(P)-bd_dom_sf"/>
</dbReference>
<accession>A0A7I8C1S7</accession>
<dbReference type="KEGG" id="plad:PPGU16_80410"/>
<evidence type="ECO:0000313" key="3">
    <source>
        <dbReference type="EMBL" id="BCF94974.1"/>
    </source>
</evidence>
<keyword evidence="3" id="KW-0614">Plasmid</keyword>
<name>A0A7I8C1S7_9BURK</name>
<geneLocation type="plasmid" evidence="3 4">
    <name>PPGU16_p2</name>
</geneLocation>
<dbReference type="AlphaFoldDB" id="A0A7I8C1S7"/>
<dbReference type="Pfam" id="PF00106">
    <property type="entry name" value="adh_short"/>
    <property type="match status" value="1"/>
</dbReference>
<dbReference type="PANTHER" id="PTHR24320:SF148">
    <property type="entry name" value="NAD(P)-BINDING ROSSMANN-FOLD SUPERFAMILY PROTEIN"/>
    <property type="match status" value="1"/>
</dbReference>
<dbReference type="GO" id="GO:0016491">
    <property type="term" value="F:oxidoreductase activity"/>
    <property type="evidence" value="ECO:0007669"/>
    <property type="project" value="UniProtKB-KW"/>
</dbReference>
<keyword evidence="4" id="KW-1185">Reference proteome</keyword>
<dbReference type="Gene3D" id="3.40.50.720">
    <property type="entry name" value="NAD(P)-binding Rossmann-like Domain"/>
    <property type="match status" value="1"/>
</dbReference>
<proteinExistence type="inferred from homology"/>
<organism evidence="3 4">
    <name type="scientific">Paraburkholderia largidicola</name>
    <dbReference type="NCBI Taxonomy" id="3014751"/>
    <lineage>
        <taxon>Bacteria</taxon>
        <taxon>Pseudomonadati</taxon>
        <taxon>Pseudomonadota</taxon>
        <taxon>Betaproteobacteria</taxon>
        <taxon>Burkholderiales</taxon>
        <taxon>Burkholderiaceae</taxon>
        <taxon>Paraburkholderia</taxon>
    </lineage>
</organism>
<dbReference type="RefSeq" id="WP_180727670.1">
    <property type="nucleotide sequence ID" value="NZ_AP023177.1"/>
</dbReference>
<dbReference type="InterPro" id="IPR002347">
    <property type="entry name" value="SDR_fam"/>
</dbReference>